<dbReference type="PROSITE" id="PS50110">
    <property type="entry name" value="RESPONSE_REGULATORY"/>
    <property type="match status" value="1"/>
</dbReference>
<keyword evidence="3" id="KW-0805">Transcription regulation</keyword>
<keyword evidence="4" id="KW-0238">DNA-binding</keyword>
<protein>
    <submittedName>
        <fullName evidence="9">Response regulator transcription factor</fullName>
    </submittedName>
</protein>
<dbReference type="EMBL" id="CP101914">
    <property type="protein sequence ID" value="UUI05183.1"/>
    <property type="molecule type" value="Genomic_DNA"/>
</dbReference>
<dbReference type="Pfam" id="PF00196">
    <property type="entry name" value="GerE"/>
    <property type="match status" value="1"/>
</dbReference>
<gene>
    <name evidence="9" type="ORF">NP439_11295</name>
</gene>
<name>A0ABY5K1F1_9BACI</name>
<organism evidence="9 10">
    <name type="scientific">Oceanobacillus jeddahense</name>
    <dbReference type="NCBI Taxonomy" id="1462527"/>
    <lineage>
        <taxon>Bacteria</taxon>
        <taxon>Bacillati</taxon>
        <taxon>Bacillota</taxon>
        <taxon>Bacilli</taxon>
        <taxon>Bacillales</taxon>
        <taxon>Bacillaceae</taxon>
        <taxon>Oceanobacillus</taxon>
    </lineage>
</organism>
<reference evidence="9" key="1">
    <citation type="submission" date="2022-07" db="EMBL/GenBank/DDBJ databases">
        <title>FELIX.</title>
        <authorList>
            <person name="Wan K.H."/>
            <person name="Park S."/>
            <person name="Lawrence Q."/>
            <person name="Eichenberger J.P."/>
            <person name="Booth B.W."/>
            <person name="Piaggio A.J."/>
            <person name="Chandler J.C."/>
            <person name="Franklin A.B."/>
            <person name="Celniker S.E."/>
        </authorList>
    </citation>
    <scope>NUCLEOTIDE SEQUENCE</scope>
    <source>
        <strain evidence="9">QA-1986 374</strain>
    </source>
</reference>
<evidence type="ECO:0000256" key="5">
    <source>
        <dbReference type="ARBA" id="ARBA00023163"/>
    </source>
</evidence>
<keyword evidence="2 6" id="KW-0597">Phosphoprotein</keyword>
<dbReference type="InterPro" id="IPR058245">
    <property type="entry name" value="NreC/VraR/RcsB-like_REC"/>
</dbReference>
<dbReference type="Gene3D" id="3.40.50.2300">
    <property type="match status" value="1"/>
</dbReference>
<dbReference type="InterPro" id="IPR039420">
    <property type="entry name" value="WalR-like"/>
</dbReference>
<sequence length="216" mass="24006">MIRVVVIDDHDVVRKGIISFLQTEDDIEIAGQADSGFKGAELVIQERPEVVLMDLIMENGNGIEATKQIMSSYPECKVIILTSYYDNEQVIPALEAGAFSYLLKTSNAQEIANAVRKAAKDENVIEPKVASKMMTSFRSPVKKLHEDLTERELEVLLCIGDGMTNQEISEKLYIGIKTVKTHVSSILSKLEVNDRTQAAVYVHRNQLFKASGDGFV</sequence>
<dbReference type="InterPro" id="IPR011006">
    <property type="entry name" value="CheY-like_superfamily"/>
</dbReference>
<dbReference type="PANTHER" id="PTHR43214:SF37">
    <property type="entry name" value="TRANSCRIPTIONAL REGULATORY PROTEIN YDFI"/>
    <property type="match status" value="1"/>
</dbReference>
<dbReference type="CDD" id="cd17535">
    <property type="entry name" value="REC_NarL-like"/>
    <property type="match status" value="1"/>
</dbReference>
<evidence type="ECO:0000259" key="8">
    <source>
        <dbReference type="PROSITE" id="PS50110"/>
    </source>
</evidence>
<dbReference type="PROSITE" id="PS00622">
    <property type="entry name" value="HTH_LUXR_1"/>
    <property type="match status" value="1"/>
</dbReference>
<dbReference type="InterPro" id="IPR001789">
    <property type="entry name" value="Sig_transdc_resp-reg_receiver"/>
</dbReference>
<proteinExistence type="predicted"/>
<evidence type="ECO:0000259" key="7">
    <source>
        <dbReference type="PROSITE" id="PS50043"/>
    </source>
</evidence>
<feature type="domain" description="HTH luxR-type" evidence="7">
    <location>
        <begin position="141"/>
        <end position="206"/>
    </location>
</feature>
<evidence type="ECO:0000256" key="1">
    <source>
        <dbReference type="ARBA" id="ARBA00004496"/>
    </source>
</evidence>
<dbReference type="PROSITE" id="PS50043">
    <property type="entry name" value="HTH_LUXR_2"/>
    <property type="match status" value="1"/>
</dbReference>
<evidence type="ECO:0000256" key="2">
    <source>
        <dbReference type="ARBA" id="ARBA00022553"/>
    </source>
</evidence>
<dbReference type="InterPro" id="IPR016032">
    <property type="entry name" value="Sig_transdc_resp-reg_C-effctor"/>
</dbReference>
<comment type="subcellular location">
    <subcellularLocation>
        <location evidence="1">Cytoplasm</location>
    </subcellularLocation>
</comment>
<dbReference type="PANTHER" id="PTHR43214">
    <property type="entry name" value="TWO-COMPONENT RESPONSE REGULATOR"/>
    <property type="match status" value="1"/>
</dbReference>
<dbReference type="InterPro" id="IPR000792">
    <property type="entry name" value="Tscrpt_reg_LuxR_C"/>
</dbReference>
<evidence type="ECO:0000313" key="9">
    <source>
        <dbReference type="EMBL" id="UUI05183.1"/>
    </source>
</evidence>
<keyword evidence="10" id="KW-1185">Reference proteome</keyword>
<evidence type="ECO:0000313" key="10">
    <source>
        <dbReference type="Proteomes" id="UP001059773"/>
    </source>
</evidence>
<dbReference type="SUPFAM" id="SSF46894">
    <property type="entry name" value="C-terminal effector domain of the bipartite response regulators"/>
    <property type="match status" value="1"/>
</dbReference>
<dbReference type="Pfam" id="PF00072">
    <property type="entry name" value="Response_reg"/>
    <property type="match status" value="1"/>
</dbReference>
<dbReference type="SMART" id="SM00421">
    <property type="entry name" value="HTH_LUXR"/>
    <property type="match status" value="1"/>
</dbReference>
<accession>A0ABY5K1F1</accession>
<dbReference type="SUPFAM" id="SSF52172">
    <property type="entry name" value="CheY-like"/>
    <property type="match status" value="1"/>
</dbReference>
<dbReference type="PRINTS" id="PR00038">
    <property type="entry name" value="HTHLUXR"/>
</dbReference>
<keyword evidence="5" id="KW-0804">Transcription</keyword>
<dbReference type="CDD" id="cd06170">
    <property type="entry name" value="LuxR_C_like"/>
    <property type="match status" value="1"/>
</dbReference>
<dbReference type="Proteomes" id="UP001059773">
    <property type="component" value="Chromosome"/>
</dbReference>
<feature type="modified residue" description="4-aspartylphosphate" evidence="6">
    <location>
        <position position="54"/>
    </location>
</feature>
<dbReference type="RefSeq" id="WP_256710075.1">
    <property type="nucleotide sequence ID" value="NZ_CP101914.1"/>
</dbReference>
<feature type="domain" description="Response regulatory" evidence="8">
    <location>
        <begin position="3"/>
        <end position="119"/>
    </location>
</feature>
<evidence type="ECO:0000256" key="3">
    <source>
        <dbReference type="ARBA" id="ARBA00023015"/>
    </source>
</evidence>
<evidence type="ECO:0000256" key="4">
    <source>
        <dbReference type="ARBA" id="ARBA00023125"/>
    </source>
</evidence>
<evidence type="ECO:0000256" key="6">
    <source>
        <dbReference type="PROSITE-ProRule" id="PRU00169"/>
    </source>
</evidence>
<dbReference type="SMART" id="SM00448">
    <property type="entry name" value="REC"/>
    <property type="match status" value="1"/>
</dbReference>